<name>A0A2P5EFT2_TREOI</name>
<dbReference type="EMBL" id="JXTC01000163">
    <property type="protein sequence ID" value="PON84403.1"/>
    <property type="molecule type" value="Genomic_DNA"/>
</dbReference>
<keyword evidence="2" id="KW-1185">Reference proteome</keyword>
<sequence>LLNQFKINLEKLAVNQSKLGIFEAEVHLDEVVVLDWVFVVVATSNRGSCGQ</sequence>
<feature type="non-terminal residue" evidence="1">
    <location>
        <position position="1"/>
    </location>
</feature>
<evidence type="ECO:0000313" key="2">
    <source>
        <dbReference type="Proteomes" id="UP000237000"/>
    </source>
</evidence>
<proteinExistence type="predicted"/>
<comment type="caution">
    <text evidence="1">The sequence shown here is derived from an EMBL/GenBank/DDBJ whole genome shotgun (WGS) entry which is preliminary data.</text>
</comment>
<dbReference type="AlphaFoldDB" id="A0A2P5EFT2"/>
<protein>
    <submittedName>
        <fullName evidence="1">Uncharacterized protein</fullName>
    </submittedName>
</protein>
<evidence type="ECO:0000313" key="1">
    <source>
        <dbReference type="EMBL" id="PON84403.1"/>
    </source>
</evidence>
<dbReference type="Proteomes" id="UP000237000">
    <property type="component" value="Unassembled WGS sequence"/>
</dbReference>
<reference evidence="2" key="1">
    <citation type="submission" date="2016-06" db="EMBL/GenBank/DDBJ databases">
        <title>Parallel loss of symbiosis genes in relatives of nitrogen-fixing non-legume Parasponia.</title>
        <authorList>
            <person name="Van Velzen R."/>
            <person name="Holmer R."/>
            <person name="Bu F."/>
            <person name="Rutten L."/>
            <person name="Van Zeijl A."/>
            <person name="Liu W."/>
            <person name="Santuari L."/>
            <person name="Cao Q."/>
            <person name="Sharma T."/>
            <person name="Shen D."/>
            <person name="Roswanjaya Y."/>
            <person name="Wardhani T."/>
            <person name="Kalhor M.S."/>
            <person name="Jansen J."/>
            <person name="Van den Hoogen J."/>
            <person name="Gungor B."/>
            <person name="Hartog M."/>
            <person name="Hontelez J."/>
            <person name="Verver J."/>
            <person name="Yang W.-C."/>
            <person name="Schijlen E."/>
            <person name="Repin R."/>
            <person name="Schilthuizen M."/>
            <person name="Schranz E."/>
            <person name="Heidstra R."/>
            <person name="Miyata K."/>
            <person name="Fedorova E."/>
            <person name="Kohlen W."/>
            <person name="Bisseling T."/>
            <person name="Smit S."/>
            <person name="Geurts R."/>
        </authorList>
    </citation>
    <scope>NUCLEOTIDE SEQUENCE [LARGE SCALE GENOMIC DNA]</scope>
    <source>
        <strain evidence="2">cv. RG33-2</strain>
    </source>
</reference>
<organism evidence="1 2">
    <name type="scientific">Trema orientale</name>
    <name type="common">Charcoal tree</name>
    <name type="synonym">Celtis orientalis</name>
    <dbReference type="NCBI Taxonomy" id="63057"/>
    <lineage>
        <taxon>Eukaryota</taxon>
        <taxon>Viridiplantae</taxon>
        <taxon>Streptophyta</taxon>
        <taxon>Embryophyta</taxon>
        <taxon>Tracheophyta</taxon>
        <taxon>Spermatophyta</taxon>
        <taxon>Magnoliopsida</taxon>
        <taxon>eudicotyledons</taxon>
        <taxon>Gunneridae</taxon>
        <taxon>Pentapetalae</taxon>
        <taxon>rosids</taxon>
        <taxon>fabids</taxon>
        <taxon>Rosales</taxon>
        <taxon>Cannabaceae</taxon>
        <taxon>Trema</taxon>
    </lineage>
</organism>
<dbReference type="InParanoid" id="A0A2P5EFT2"/>
<accession>A0A2P5EFT2</accession>
<gene>
    <name evidence="1" type="ORF">TorRG33x02_198630</name>
</gene>